<dbReference type="GO" id="GO:0016491">
    <property type="term" value="F:oxidoreductase activity"/>
    <property type="evidence" value="ECO:0007669"/>
    <property type="project" value="UniProtKB-KW"/>
</dbReference>
<name>A0A212KLX8_9PROT</name>
<dbReference type="InterPro" id="IPR013154">
    <property type="entry name" value="ADH-like_N"/>
</dbReference>
<dbReference type="SUPFAM" id="SSF50129">
    <property type="entry name" value="GroES-like"/>
    <property type="match status" value="1"/>
</dbReference>
<dbReference type="Pfam" id="PF13602">
    <property type="entry name" value="ADH_zinc_N_2"/>
    <property type="match status" value="1"/>
</dbReference>
<reference evidence="4" key="1">
    <citation type="submission" date="2016-04" db="EMBL/GenBank/DDBJ databases">
        <authorList>
            <person name="Evans L.H."/>
            <person name="Alamgir A."/>
            <person name="Owens N."/>
            <person name="Weber N.D."/>
            <person name="Virtaneva K."/>
            <person name="Barbian K."/>
            <person name="Babar A."/>
            <person name="Rosenke K."/>
        </authorList>
    </citation>
    <scope>NUCLEOTIDE SEQUENCE</scope>
    <source>
        <strain evidence="4">86</strain>
    </source>
</reference>
<dbReference type="InterPro" id="IPR020843">
    <property type="entry name" value="ER"/>
</dbReference>
<dbReference type="GO" id="GO:0008270">
    <property type="term" value="F:zinc ion binding"/>
    <property type="evidence" value="ECO:0007669"/>
    <property type="project" value="InterPro"/>
</dbReference>
<keyword evidence="2" id="KW-0479">Metal-binding</keyword>
<keyword evidence="1" id="KW-0521">NADP</keyword>
<organism evidence="4">
    <name type="scientific">uncultured Alphaproteobacteria bacterium</name>
    <dbReference type="NCBI Taxonomy" id="91750"/>
    <lineage>
        <taxon>Bacteria</taxon>
        <taxon>Pseudomonadati</taxon>
        <taxon>Pseudomonadota</taxon>
        <taxon>Alphaproteobacteria</taxon>
        <taxon>environmental samples</taxon>
    </lineage>
</organism>
<dbReference type="PANTHER" id="PTHR44154">
    <property type="entry name" value="QUINONE OXIDOREDUCTASE"/>
    <property type="match status" value="1"/>
</dbReference>
<protein>
    <recommendedName>
        <fullName evidence="2">Zinc-type alcohol dehydrogenase-like protein</fullName>
    </recommendedName>
</protein>
<dbReference type="EMBL" id="FLUO01000003">
    <property type="protein sequence ID" value="SBW12640.1"/>
    <property type="molecule type" value="Genomic_DNA"/>
</dbReference>
<dbReference type="InterPro" id="IPR014182">
    <property type="entry name" value="ADH_Zn_typ-1"/>
</dbReference>
<evidence type="ECO:0000256" key="2">
    <source>
        <dbReference type="RuleBase" id="RU364000"/>
    </source>
</evidence>
<comment type="similarity">
    <text evidence="2">Belongs to the zinc-containing alcohol dehydrogenase family. Quinone oxidoreductase subfamily.</text>
</comment>
<dbReference type="AlphaFoldDB" id="A0A212KLX8"/>
<dbReference type="NCBIfam" id="TIGR02817">
    <property type="entry name" value="adh_fam_1"/>
    <property type="match status" value="1"/>
</dbReference>
<evidence type="ECO:0000259" key="3">
    <source>
        <dbReference type="SMART" id="SM00829"/>
    </source>
</evidence>
<dbReference type="InterPro" id="IPR036291">
    <property type="entry name" value="NAD(P)-bd_dom_sf"/>
</dbReference>
<dbReference type="InterPro" id="IPR051603">
    <property type="entry name" value="Zinc-ADH_QOR/CCCR"/>
</dbReference>
<dbReference type="CDD" id="cd08252">
    <property type="entry name" value="AL_MDR"/>
    <property type="match status" value="1"/>
</dbReference>
<evidence type="ECO:0000256" key="1">
    <source>
        <dbReference type="ARBA" id="ARBA00022857"/>
    </source>
</evidence>
<dbReference type="Pfam" id="PF08240">
    <property type="entry name" value="ADH_N"/>
    <property type="match status" value="1"/>
</dbReference>
<gene>
    <name evidence="4" type="ORF">KL86APRO_30131</name>
</gene>
<feature type="domain" description="Enoyl reductase (ER)" evidence="3">
    <location>
        <begin position="16"/>
        <end position="328"/>
    </location>
</feature>
<accession>A0A212KLX8</accession>
<dbReference type="PANTHER" id="PTHR44154:SF1">
    <property type="entry name" value="QUINONE OXIDOREDUCTASE"/>
    <property type="match status" value="1"/>
</dbReference>
<keyword evidence="2" id="KW-0862">Zinc</keyword>
<keyword evidence="2" id="KW-0560">Oxidoreductase</keyword>
<proteinExistence type="inferred from homology"/>
<evidence type="ECO:0000313" key="4">
    <source>
        <dbReference type="EMBL" id="SBW12640.1"/>
    </source>
</evidence>
<dbReference type="InterPro" id="IPR011032">
    <property type="entry name" value="GroES-like_sf"/>
</dbReference>
<dbReference type="SMART" id="SM00829">
    <property type="entry name" value="PKS_ER"/>
    <property type="match status" value="1"/>
</dbReference>
<dbReference type="SUPFAM" id="SSF51735">
    <property type="entry name" value="NAD(P)-binding Rossmann-fold domains"/>
    <property type="match status" value="1"/>
</dbReference>
<dbReference type="Gene3D" id="3.40.50.720">
    <property type="entry name" value="NAD(P)-binding Rossmann-like Domain"/>
    <property type="match status" value="1"/>
</dbReference>
<dbReference type="Gene3D" id="3.90.180.10">
    <property type="entry name" value="Medium-chain alcohol dehydrogenases, catalytic domain"/>
    <property type="match status" value="1"/>
</dbReference>
<sequence length="331" mass="35895">MKAVGYTRSLPISDPASLEDLELPEPTPEPRDLRVKVHAISVNPVDAKIRMRMAGENGQPRILGWDVAGVVEAAGERTSRFKPGDEVFYAGSLTRPGANSEYHVVDERLVGRKPKTLSFAEAAAMPLTSLTAWELLFDRLGVAEDAAETLLIVGGAGGVGSMLIQIARQLTRLTVVATASRKATHDWCRTLGAHTVVDHTKLAEDLAAVGAPDYVAALTGSDKHFPTLAECLAPQGRIAIIDDPEALDATLLKRKSASLHWEFMFTRPMFETADMARQGEILDRVADLVDAGKLRTTMRELLGLIDAKTLRNAHERLESGQTIGKLVLEGF</sequence>